<evidence type="ECO:0008006" key="5">
    <source>
        <dbReference type="Google" id="ProtNLM"/>
    </source>
</evidence>
<dbReference type="SUPFAM" id="SSF52540">
    <property type="entry name" value="P-loop containing nucleoside triphosphate hydrolases"/>
    <property type="match status" value="1"/>
</dbReference>
<dbReference type="InterPro" id="IPR011579">
    <property type="entry name" value="ATPase_dom"/>
</dbReference>
<dbReference type="InterPro" id="IPR004256">
    <property type="entry name" value="DUF234"/>
</dbReference>
<feature type="domain" description="ATPase" evidence="1">
    <location>
        <begin position="2"/>
        <end position="203"/>
    </location>
</feature>
<evidence type="ECO:0000313" key="4">
    <source>
        <dbReference type="Proteomes" id="UP000050417"/>
    </source>
</evidence>
<evidence type="ECO:0000259" key="2">
    <source>
        <dbReference type="Pfam" id="PF03008"/>
    </source>
</evidence>
<dbReference type="PANTHER" id="PTHR34704:SF1">
    <property type="entry name" value="ATPASE"/>
    <property type="match status" value="1"/>
</dbReference>
<name>A0A0P6X2P7_9CHLR</name>
<reference evidence="3 4" key="1">
    <citation type="submission" date="2015-07" db="EMBL/GenBank/DDBJ databases">
        <title>Genome sequence of Ornatilinea apprima DSM 23815.</title>
        <authorList>
            <person name="Hemp J."/>
            <person name="Ward L.M."/>
            <person name="Pace L.A."/>
            <person name="Fischer W.W."/>
        </authorList>
    </citation>
    <scope>NUCLEOTIDE SEQUENCE [LARGE SCALE GENOMIC DNA]</scope>
    <source>
        <strain evidence="3 4">P3M-1</strain>
    </source>
</reference>
<dbReference type="RefSeq" id="WP_075063469.1">
    <property type="nucleotide sequence ID" value="NZ_LGCL01000029.1"/>
</dbReference>
<gene>
    <name evidence="3" type="ORF">ADN00_13080</name>
</gene>
<dbReference type="Pfam" id="PF03008">
    <property type="entry name" value="DUF234"/>
    <property type="match status" value="1"/>
</dbReference>
<dbReference type="EMBL" id="LGCL01000029">
    <property type="protein sequence ID" value="KPL75287.1"/>
    <property type="molecule type" value="Genomic_DNA"/>
</dbReference>
<dbReference type="Pfam" id="PF01637">
    <property type="entry name" value="ATPase_2"/>
    <property type="match status" value="1"/>
</dbReference>
<dbReference type="InterPro" id="IPR011335">
    <property type="entry name" value="Restrct_endonuc-II-like"/>
</dbReference>
<protein>
    <recommendedName>
        <fullName evidence="5">ATPase</fullName>
    </recommendedName>
</protein>
<dbReference type="InterPro" id="IPR027417">
    <property type="entry name" value="P-loop_NTPase"/>
</dbReference>
<dbReference type="STRING" id="1134406.ADN00_13080"/>
<sequence>MFVDRRQEMDFLNSLLTRKRPGPAQLALMFGRRRVGKSELLLQWAAQSGIPFTYWEAVKETATQQRTRFFGKLLNVPASSAPVYRSWPELWDAAAPLLIGKRQILILDEVPYAAEADPAMLSALQYAWDQHFQKSEVVLVLCGSQVRVMEKLFSEQSPLFGRLTGQWHLEPLPFSALAEFFPKWDADARVATYAMVGGIPAYLNWFDPDLDLISNIRQTILSPGSMFLAEPAFLLYDEVREPNSYLSILKAIGSGAHTLTEIGERAYIPSTSVTFYLNTLQELRLVERRLPVTQPKAERGRSRSGRYRLSDPYFRFYFQFLEPFLSSSPHNTEQIIEAVRRNLRAFVGVSAFEELAREWTQMQGKAGKLPFVPDAVGSHWSSRVQVDVVAINWKTHGILLGECKWGTDRVDRQVVRELIETKTPLVIKDLPSEGAGWQVYYAFFARSGFTPAAIEMLQKVGGFAVDLNDLDAVLGHGDSHP</sequence>
<proteinExistence type="predicted"/>
<dbReference type="GO" id="GO:0006355">
    <property type="term" value="P:regulation of DNA-templated transcription"/>
    <property type="evidence" value="ECO:0007669"/>
    <property type="project" value="InterPro"/>
</dbReference>
<dbReference type="Proteomes" id="UP000050417">
    <property type="component" value="Unassembled WGS sequence"/>
</dbReference>
<dbReference type="SUPFAM" id="SSF46785">
    <property type="entry name" value="Winged helix' DNA-binding domain"/>
    <property type="match status" value="1"/>
</dbReference>
<dbReference type="Gene3D" id="3.40.50.300">
    <property type="entry name" value="P-loop containing nucleotide triphosphate hydrolases"/>
    <property type="match status" value="2"/>
</dbReference>
<organism evidence="3 4">
    <name type="scientific">Ornatilinea apprima</name>
    <dbReference type="NCBI Taxonomy" id="1134406"/>
    <lineage>
        <taxon>Bacteria</taxon>
        <taxon>Bacillati</taxon>
        <taxon>Chloroflexota</taxon>
        <taxon>Anaerolineae</taxon>
        <taxon>Anaerolineales</taxon>
        <taxon>Anaerolineaceae</taxon>
        <taxon>Ornatilinea</taxon>
    </lineage>
</organism>
<evidence type="ECO:0000259" key="1">
    <source>
        <dbReference type="Pfam" id="PF01637"/>
    </source>
</evidence>
<evidence type="ECO:0000313" key="3">
    <source>
        <dbReference type="EMBL" id="KPL75287.1"/>
    </source>
</evidence>
<comment type="caution">
    <text evidence="3">The sequence shown here is derived from an EMBL/GenBank/DDBJ whole genome shotgun (WGS) entry which is preliminary data.</text>
</comment>
<dbReference type="GO" id="GO:0005524">
    <property type="term" value="F:ATP binding"/>
    <property type="evidence" value="ECO:0007669"/>
    <property type="project" value="InterPro"/>
</dbReference>
<dbReference type="SUPFAM" id="SSF52980">
    <property type="entry name" value="Restriction endonuclease-like"/>
    <property type="match status" value="1"/>
</dbReference>
<dbReference type="InterPro" id="IPR036390">
    <property type="entry name" value="WH_DNA-bd_sf"/>
</dbReference>
<dbReference type="GO" id="GO:0003677">
    <property type="term" value="F:DNA binding"/>
    <property type="evidence" value="ECO:0007669"/>
    <property type="project" value="InterPro"/>
</dbReference>
<dbReference type="PANTHER" id="PTHR34704">
    <property type="entry name" value="ATPASE"/>
    <property type="match status" value="1"/>
</dbReference>
<feature type="domain" description="DUF234" evidence="2">
    <location>
        <begin position="317"/>
        <end position="407"/>
    </location>
</feature>
<accession>A0A0P6X2P7</accession>
<dbReference type="OrthoDB" id="9813134at2"/>
<keyword evidence="4" id="KW-1185">Reference proteome</keyword>
<dbReference type="AlphaFoldDB" id="A0A0P6X2P7"/>